<accession>A0A8K1XGN2</accession>
<feature type="transmembrane region" description="Helical" evidence="2">
    <location>
        <begin position="501"/>
        <end position="522"/>
    </location>
</feature>
<evidence type="ECO:0000256" key="1">
    <source>
        <dbReference type="SAM" id="MobiDB-lite"/>
    </source>
</evidence>
<keyword evidence="2" id="KW-0472">Membrane</keyword>
<keyword evidence="2" id="KW-1133">Transmembrane helix</keyword>
<organism evidence="3 4">
    <name type="scientific">Sanya Ischnura senegalensis xinmovirus 1</name>
    <dbReference type="NCBI Taxonomy" id="2905558"/>
    <lineage>
        <taxon>Viruses</taxon>
        <taxon>Riboviria</taxon>
        <taxon>Orthornavirae</taxon>
        <taxon>Negarnaviricota</taxon>
        <taxon>Haploviricotina</taxon>
        <taxon>Monjiviricetes</taxon>
        <taxon>Mononegavirales</taxon>
        <taxon>Xinmoviridae</taxon>
        <taxon>Nurnegvirus</taxon>
        <taxon>Nurnegvirus hainanense</taxon>
    </lineage>
</organism>
<proteinExistence type="predicted"/>
<feature type="region of interest" description="Disordered" evidence="1">
    <location>
        <begin position="111"/>
        <end position="136"/>
    </location>
</feature>
<keyword evidence="2" id="KW-0812">Transmembrane</keyword>
<dbReference type="Proteomes" id="UP001249268">
    <property type="component" value="Segment"/>
</dbReference>
<gene>
    <name evidence="3" type="ORF">SISXV1_gp3</name>
</gene>
<reference evidence="3" key="1">
    <citation type="submission" date="2021-05" db="EMBL/GenBank/DDBJ databases">
        <authorList>
            <person name="Feng G."/>
        </authorList>
    </citation>
    <scope>NUCLEOTIDE SEQUENCE</scope>
    <source>
        <strain evidence="3">QWXCSY124</strain>
    </source>
</reference>
<feature type="compositionally biased region" description="Acidic residues" evidence="1">
    <location>
        <begin position="120"/>
        <end position="132"/>
    </location>
</feature>
<evidence type="ECO:0000256" key="2">
    <source>
        <dbReference type="SAM" id="Phobius"/>
    </source>
</evidence>
<name>A0A8K1XGN2_9MONO</name>
<evidence type="ECO:0000313" key="3">
    <source>
        <dbReference type="EMBL" id="UHM27521.1"/>
    </source>
</evidence>
<dbReference type="EMBL" id="MZ209914">
    <property type="protein sequence ID" value="UHM27521.1"/>
    <property type="molecule type" value="Viral_cRNA"/>
</dbReference>
<protein>
    <submittedName>
        <fullName evidence="3">Uncharacterized protein</fullName>
    </submittedName>
</protein>
<keyword evidence="4" id="KW-1185">Reference proteome</keyword>
<sequence length="550" mass="62045">MLAIKVLLPILFLFVGETNSCSGNSKIKICNIPNFSAGVIVSGYQDEKLVISIPDPVSILKRSMKNIKLGPQLNTVEVNTEINKLAEFYHKALQEKLDLFSEEVFVDVEEKSKRETARTEEDDDDSEEDDQESSGMMVLNREKRNPLTAIFSWIFRRISIKSFKSAFKWGGRTLRKNVGNIAVFGAFEAVSIALHQHSMYKFQGDIEGQINLLKSSDTEMMKTLSKVTVINAMAIDSIHDFELKFKDAIVNAVNRESLLLVMSNFLQELVSDLTFSLSRLFEGHLNRYLMSLDAQKKWLDSRYPDRQLFDQITPNFKLSVAAIDSDKFNIYVTVKIPVINSKTLVTSMGVWKPKILINDECYTSKEPNLILSVNLNHRQLGITNYTVLDLNSCSVKGTIICPAEAVLELSKILRKNPLCSLSTRSKRSLLGESNALKEREELLASNLATLLNKNAAPMVPEVSFNSPTQSVIAEITRLKQIIESNNKKISDIQAHANNNSYLVPTVLVLIFLLVVSSIGYLIKKHIELKNRRRRLADCSMVKMTDQLSRV</sequence>
<evidence type="ECO:0000313" key="4">
    <source>
        <dbReference type="Proteomes" id="UP001249268"/>
    </source>
</evidence>